<keyword evidence="1" id="KW-0663">Pyridoxal phosphate</keyword>
<dbReference type="PROSITE" id="PS50949">
    <property type="entry name" value="HTH_GNTR"/>
    <property type="match status" value="1"/>
</dbReference>
<dbReference type="AlphaFoldDB" id="A0A537JPV1"/>
<dbReference type="InterPro" id="IPR000524">
    <property type="entry name" value="Tscrpt_reg_HTH_GntR"/>
</dbReference>
<dbReference type="Proteomes" id="UP000318093">
    <property type="component" value="Unassembled WGS sequence"/>
</dbReference>
<gene>
    <name evidence="7" type="ORF">E6H03_00015</name>
</gene>
<proteinExistence type="predicted"/>
<dbReference type="GO" id="GO:0003677">
    <property type="term" value="F:DNA binding"/>
    <property type="evidence" value="ECO:0007669"/>
    <property type="project" value="UniProtKB-KW"/>
</dbReference>
<evidence type="ECO:0000259" key="6">
    <source>
        <dbReference type="PROSITE" id="PS50949"/>
    </source>
</evidence>
<dbReference type="InterPro" id="IPR036388">
    <property type="entry name" value="WH-like_DNA-bd_sf"/>
</dbReference>
<organism evidence="7 8">
    <name type="scientific">Candidatus Segetimicrobium genomatis</name>
    <dbReference type="NCBI Taxonomy" id="2569760"/>
    <lineage>
        <taxon>Bacteria</taxon>
        <taxon>Bacillati</taxon>
        <taxon>Candidatus Sysuimicrobiota</taxon>
        <taxon>Candidatus Sysuimicrobiia</taxon>
        <taxon>Candidatus Sysuimicrobiales</taxon>
        <taxon>Candidatus Segetimicrobiaceae</taxon>
        <taxon>Candidatus Segetimicrobium</taxon>
    </lineage>
</organism>
<dbReference type="CDD" id="cd07377">
    <property type="entry name" value="WHTH_GntR"/>
    <property type="match status" value="1"/>
</dbReference>
<dbReference type="SMART" id="SM00345">
    <property type="entry name" value="HTH_GNTR"/>
    <property type="match status" value="1"/>
</dbReference>
<dbReference type="GO" id="GO:0003700">
    <property type="term" value="F:DNA-binding transcription factor activity"/>
    <property type="evidence" value="ECO:0007669"/>
    <property type="project" value="InterPro"/>
</dbReference>
<feature type="domain" description="HTH gntR-type" evidence="6">
    <location>
        <begin position="11"/>
        <end position="79"/>
    </location>
</feature>
<dbReference type="SUPFAM" id="SSF46785">
    <property type="entry name" value="Winged helix' DNA-binding domain"/>
    <property type="match status" value="1"/>
</dbReference>
<dbReference type="InterPro" id="IPR051446">
    <property type="entry name" value="HTH_trans_reg/aminotransferase"/>
</dbReference>
<dbReference type="EMBL" id="VBAN01000001">
    <property type="protein sequence ID" value="TMI85563.1"/>
    <property type="molecule type" value="Genomic_DNA"/>
</dbReference>
<dbReference type="PANTHER" id="PTHR46577:SF1">
    <property type="entry name" value="HTH-TYPE TRANSCRIPTIONAL REGULATORY PROTEIN GABR"/>
    <property type="match status" value="1"/>
</dbReference>
<evidence type="ECO:0000313" key="8">
    <source>
        <dbReference type="Proteomes" id="UP000318093"/>
    </source>
</evidence>
<sequence length="155" mass="16064">MDITLDRSSETPIYKQLHAGIAGRIRAGDLTPGAQLPSVRSLARTLRVSPITVVQAYNALAAEGLIGASAGRGTFVRTVSDDGGPDPALLPTDDSAGGSESRDEWQSSMPVYLRAPRISSPGTEVRHDLVGRGDAGSGSLPAPFTRPALEPCDGA</sequence>
<comment type="caution">
    <text evidence="7">The sequence shown here is derived from an EMBL/GenBank/DDBJ whole genome shotgun (WGS) entry which is preliminary data.</text>
</comment>
<evidence type="ECO:0000313" key="7">
    <source>
        <dbReference type="EMBL" id="TMI85563.1"/>
    </source>
</evidence>
<dbReference type="PANTHER" id="PTHR46577">
    <property type="entry name" value="HTH-TYPE TRANSCRIPTIONAL REGULATORY PROTEIN GABR"/>
    <property type="match status" value="1"/>
</dbReference>
<evidence type="ECO:0000256" key="1">
    <source>
        <dbReference type="ARBA" id="ARBA00022898"/>
    </source>
</evidence>
<name>A0A537JPV1_9BACT</name>
<evidence type="ECO:0000256" key="5">
    <source>
        <dbReference type="SAM" id="MobiDB-lite"/>
    </source>
</evidence>
<protein>
    <submittedName>
        <fullName evidence="7">Winged helix-turn-helix transcriptional regulator</fullName>
    </submittedName>
</protein>
<feature type="region of interest" description="Disordered" evidence="5">
    <location>
        <begin position="77"/>
        <end position="155"/>
    </location>
</feature>
<evidence type="ECO:0000256" key="2">
    <source>
        <dbReference type="ARBA" id="ARBA00023015"/>
    </source>
</evidence>
<dbReference type="Pfam" id="PF00392">
    <property type="entry name" value="GntR"/>
    <property type="match status" value="1"/>
</dbReference>
<reference evidence="7 8" key="1">
    <citation type="journal article" date="2019" name="Nat. Microbiol.">
        <title>Mediterranean grassland soil C-N compound turnover is dependent on rainfall and depth, and is mediated by genomically divergent microorganisms.</title>
        <authorList>
            <person name="Diamond S."/>
            <person name="Andeer P.F."/>
            <person name="Li Z."/>
            <person name="Crits-Christoph A."/>
            <person name="Burstein D."/>
            <person name="Anantharaman K."/>
            <person name="Lane K.R."/>
            <person name="Thomas B.C."/>
            <person name="Pan C."/>
            <person name="Northen T.R."/>
            <person name="Banfield J.F."/>
        </authorList>
    </citation>
    <scope>NUCLEOTIDE SEQUENCE [LARGE SCALE GENOMIC DNA]</scope>
    <source>
        <strain evidence="7">NP_6</strain>
    </source>
</reference>
<evidence type="ECO:0000256" key="4">
    <source>
        <dbReference type="ARBA" id="ARBA00023163"/>
    </source>
</evidence>
<evidence type="ECO:0000256" key="3">
    <source>
        <dbReference type="ARBA" id="ARBA00023125"/>
    </source>
</evidence>
<keyword evidence="4" id="KW-0804">Transcription</keyword>
<dbReference type="InterPro" id="IPR036390">
    <property type="entry name" value="WH_DNA-bd_sf"/>
</dbReference>
<accession>A0A537JPV1</accession>
<keyword evidence="2" id="KW-0805">Transcription regulation</keyword>
<dbReference type="Gene3D" id="1.10.10.10">
    <property type="entry name" value="Winged helix-like DNA-binding domain superfamily/Winged helix DNA-binding domain"/>
    <property type="match status" value="1"/>
</dbReference>
<keyword evidence="3" id="KW-0238">DNA-binding</keyword>